<evidence type="ECO:0000256" key="8">
    <source>
        <dbReference type="SAM" id="Phobius"/>
    </source>
</evidence>
<dbReference type="NCBIfam" id="TIGR00688">
    <property type="entry name" value="rarD"/>
    <property type="match status" value="1"/>
</dbReference>
<keyword evidence="4" id="KW-1003">Cell membrane</keyword>
<feature type="transmembrane region" description="Helical" evidence="8">
    <location>
        <begin position="114"/>
        <end position="134"/>
    </location>
</feature>
<feature type="transmembrane region" description="Helical" evidence="8">
    <location>
        <begin position="177"/>
        <end position="194"/>
    </location>
</feature>
<comment type="similarity">
    <text evidence="2">Belongs to the EamA transporter family.</text>
</comment>
<organism evidence="11 12">
    <name type="scientific">Aphanomyces stellatus</name>
    <dbReference type="NCBI Taxonomy" id="120398"/>
    <lineage>
        <taxon>Eukaryota</taxon>
        <taxon>Sar</taxon>
        <taxon>Stramenopiles</taxon>
        <taxon>Oomycota</taxon>
        <taxon>Saprolegniomycetes</taxon>
        <taxon>Saprolegniales</taxon>
        <taxon>Verrucalvaceae</taxon>
        <taxon>Aphanomyces</taxon>
    </lineage>
</organism>
<evidence type="ECO:0000256" key="3">
    <source>
        <dbReference type="ARBA" id="ARBA00022448"/>
    </source>
</evidence>
<dbReference type="InterPro" id="IPR004626">
    <property type="entry name" value="RarD"/>
</dbReference>
<dbReference type="AlphaFoldDB" id="A0A485KTN3"/>
<reference evidence="11 12" key="1">
    <citation type="submission" date="2019-03" db="EMBL/GenBank/DDBJ databases">
        <authorList>
            <person name="Gaulin E."/>
            <person name="Dumas B."/>
        </authorList>
    </citation>
    <scope>NUCLEOTIDE SEQUENCE [LARGE SCALE GENOMIC DNA]</scope>
    <source>
        <strain evidence="11">CBS 568.67</strain>
    </source>
</reference>
<evidence type="ECO:0000256" key="7">
    <source>
        <dbReference type="ARBA" id="ARBA00023136"/>
    </source>
</evidence>
<keyword evidence="3" id="KW-0813">Transport</keyword>
<evidence type="ECO:0000313" key="10">
    <source>
        <dbReference type="EMBL" id="KAF0697749.1"/>
    </source>
</evidence>
<dbReference type="Pfam" id="PF00892">
    <property type="entry name" value="EamA"/>
    <property type="match status" value="1"/>
</dbReference>
<feature type="transmembrane region" description="Helical" evidence="8">
    <location>
        <begin position="80"/>
        <end position="102"/>
    </location>
</feature>
<evidence type="ECO:0000256" key="5">
    <source>
        <dbReference type="ARBA" id="ARBA00022692"/>
    </source>
</evidence>
<dbReference type="EMBL" id="VJMH01005293">
    <property type="protein sequence ID" value="KAF0697749.1"/>
    <property type="molecule type" value="Genomic_DNA"/>
</dbReference>
<feature type="transmembrane region" description="Helical" evidence="8">
    <location>
        <begin position="201"/>
        <end position="217"/>
    </location>
</feature>
<dbReference type="PANTHER" id="PTHR22911">
    <property type="entry name" value="ACYL-MALONYL CONDENSING ENZYME-RELATED"/>
    <property type="match status" value="1"/>
</dbReference>
<feature type="transmembrane region" description="Helical" evidence="8">
    <location>
        <begin position="318"/>
        <end position="336"/>
    </location>
</feature>
<evidence type="ECO:0000256" key="4">
    <source>
        <dbReference type="ARBA" id="ARBA00022475"/>
    </source>
</evidence>
<dbReference type="OrthoDB" id="64403at2759"/>
<proteinExistence type="inferred from homology"/>
<dbReference type="GO" id="GO:0005886">
    <property type="term" value="C:plasma membrane"/>
    <property type="evidence" value="ECO:0007669"/>
    <property type="project" value="UniProtKB-SubCell"/>
</dbReference>
<evidence type="ECO:0000256" key="6">
    <source>
        <dbReference type="ARBA" id="ARBA00022989"/>
    </source>
</evidence>
<evidence type="ECO:0000256" key="2">
    <source>
        <dbReference type="ARBA" id="ARBA00007362"/>
    </source>
</evidence>
<reference evidence="10" key="2">
    <citation type="submission" date="2019-06" db="EMBL/GenBank/DDBJ databases">
        <title>Genomics analysis of Aphanomyces spp. identifies a new class of oomycete effector associated with host adaptation.</title>
        <authorList>
            <person name="Gaulin E."/>
        </authorList>
    </citation>
    <scope>NUCLEOTIDE SEQUENCE</scope>
    <source>
        <strain evidence="10">CBS 578.67</strain>
    </source>
</reference>
<dbReference type="Proteomes" id="UP000332933">
    <property type="component" value="Unassembled WGS sequence"/>
</dbReference>
<feature type="transmembrane region" description="Helical" evidence="8">
    <location>
        <begin position="342"/>
        <end position="363"/>
    </location>
</feature>
<accession>A0A485KTN3</accession>
<evidence type="ECO:0000259" key="9">
    <source>
        <dbReference type="Pfam" id="PF00892"/>
    </source>
</evidence>
<evidence type="ECO:0000313" key="12">
    <source>
        <dbReference type="Proteomes" id="UP000332933"/>
    </source>
</evidence>
<evidence type="ECO:0000313" key="11">
    <source>
        <dbReference type="EMBL" id="VFT88440.1"/>
    </source>
</evidence>
<feature type="domain" description="EamA" evidence="9">
    <location>
        <begin position="80"/>
        <end position="217"/>
    </location>
</feature>
<keyword evidence="5 8" id="KW-0812">Transmembrane</keyword>
<sequence>MLHGRYRPCLRRYRPCLKYQCTDIRPRNAPSHIICDIEAVFPNSLDKTILSDDAHHVHVPLIIPSFSLEATTMALSSAQVGVVALVLACVLFGASPLFFYQLQAVPSIQVLCHQQVWSFVVLLPTFVCHVPDWSVYCATVLTRRNLSIYFVSAMVLGGSWLTYLLGVMHGNIVETSLGYFMNPILGVVLAVVVFKEALRPWQYVSVALALSGILVIAVAYGTFPFLGVGLGVLFATYAMIKKLAPLPFMDGVMLELTFLVVPCGATLLVLEAQGTSVFLHSADTATNWLLVASGVVTVVPLLLYAYAAPLISFTLFSFLQYLDPSLTFVIGVWVYHEEFSTSKLVGFVCVWVSLLVFTFDALAAAREDEARALVQASDSDDGLVVPDLVLEPSTPTTLKATDFQSSIDVNE</sequence>
<keyword evidence="6 8" id="KW-1133">Transmembrane helix</keyword>
<keyword evidence="12" id="KW-1185">Reference proteome</keyword>
<evidence type="ECO:0000256" key="1">
    <source>
        <dbReference type="ARBA" id="ARBA00004651"/>
    </source>
</evidence>
<dbReference type="SUPFAM" id="SSF103481">
    <property type="entry name" value="Multidrug resistance efflux transporter EmrE"/>
    <property type="match status" value="2"/>
</dbReference>
<dbReference type="PANTHER" id="PTHR22911:SF137">
    <property type="entry name" value="SOLUTE CARRIER FAMILY 35 MEMBER G2-RELATED"/>
    <property type="match status" value="1"/>
</dbReference>
<keyword evidence="7 8" id="KW-0472">Membrane</keyword>
<dbReference type="InterPro" id="IPR037185">
    <property type="entry name" value="EmrE-like"/>
</dbReference>
<dbReference type="InterPro" id="IPR000620">
    <property type="entry name" value="EamA_dom"/>
</dbReference>
<gene>
    <name evidence="11" type="primary">Aste57867_11581</name>
    <name evidence="10" type="ORF">As57867_011538</name>
    <name evidence="11" type="ORF">ASTE57867_11581</name>
</gene>
<dbReference type="EMBL" id="CAADRA010005314">
    <property type="protein sequence ID" value="VFT88440.1"/>
    <property type="molecule type" value="Genomic_DNA"/>
</dbReference>
<feature type="transmembrane region" description="Helical" evidence="8">
    <location>
        <begin position="146"/>
        <end position="165"/>
    </location>
</feature>
<comment type="subcellular location">
    <subcellularLocation>
        <location evidence="1">Cell membrane</location>
        <topology evidence="1">Multi-pass membrane protein</topology>
    </subcellularLocation>
</comment>
<feature type="transmembrane region" description="Helical" evidence="8">
    <location>
        <begin position="285"/>
        <end position="306"/>
    </location>
</feature>
<protein>
    <submittedName>
        <fullName evidence="11">Aste57867_11581 protein</fullName>
    </submittedName>
</protein>
<feature type="transmembrane region" description="Helical" evidence="8">
    <location>
        <begin position="252"/>
        <end position="270"/>
    </location>
</feature>
<name>A0A485KTN3_9STRA</name>